<name>A0A917RJB4_9ACTN</name>
<dbReference type="EMBL" id="BMNT01000040">
    <property type="protein sequence ID" value="GGL10259.1"/>
    <property type="molecule type" value="Genomic_DNA"/>
</dbReference>
<comment type="caution">
    <text evidence="1">The sequence shown here is derived from an EMBL/GenBank/DDBJ whole genome shotgun (WGS) entry which is preliminary data.</text>
</comment>
<evidence type="ECO:0000313" key="2">
    <source>
        <dbReference type="Proteomes" id="UP000645217"/>
    </source>
</evidence>
<proteinExistence type="predicted"/>
<dbReference type="AlphaFoldDB" id="A0A917RJB4"/>
<dbReference type="Proteomes" id="UP000645217">
    <property type="component" value="Unassembled WGS sequence"/>
</dbReference>
<protein>
    <submittedName>
        <fullName evidence="1">Uncharacterized protein</fullName>
    </submittedName>
</protein>
<evidence type="ECO:0000313" key="1">
    <source>
        <dbReference type="EMBL" id="GGL10259.1"/>
    </source>
</evidence>
<reference evidence="1" key="1">
    <citation type="journal article" date="2014" name="Int. J. Syst. Evol. Microbiol.">
        <title>Complete genome sequence of Corynebacterium casei LMG S-19264T (=DSM 44701T), isolated from a smear-ripened cheese.</title>
        <authorList>
            <consortium name="US DOE Joint Genome Institute (JGI-PGF)"/>
            <person name="Walter F."/>
            <person name="Albersmeier A."/>
            <person name="Kalinowski J."/>
            <person name="Ruckert C."/>
        </authorList>
    </citation>
    <scope>NUCLEOTIDE SEQUENCE</scope>
    <source>
        <strain evidence="1">JCM 13064</strain>
    </source>
</reference>
<reference evidence="1" key="2">
    <citation type="submission" date="2020-09" db="EMBL/GenBank/DDBJ databases">
        <authorList>
            <person name="Sun Q."/>
            <person name="Ohkuma M."/>
        </authorList>
    </citation>
    <scope>NUCLEOTIDE SEQUENCE</scope>
    <source>
        <strain evidence="1">JCM 13064</strain>
    </source>
</reference>
<sequence>MAIAGVLAGAGAVGYVLLRPVTGPVPGKVRAERTSALYAPIATRRDDPRPLTAEEVFGRAGTMSAAGVTMHRRQVSASADCAQALWGEPLTAAAAGCVQVVRAGFADAAGGVSGQYTVFDMPEESAADRLVAALRARPAEGFLTLAPGQPPSFDAGHSRAEVRALGHFVVVNWVGPVSDAGPADVTLAQVALEGLGGFVQARVLDAAG</sequence>
<accession>A0A917RJB4</accession>
<keyword evidence="2" id="KW-1185">Reference proteome</keyword>
<gene>
    <name evidence="1" type="ORF">GCM10007964_60540</name>
</gene>
<organism evidence="1 2">
    <name type="scientific">Sphaerisporangium melleum</name>
    <dbReference type="NCBI Taxonomy" id="321316"/>
    <lineage>
        <taxon>Bacteria</taxon>
        <taxon>Bacillati</taxon>
        <taxon>Actinomycetota</taxon>
        <taxon>Actinomycetes</taxon>
        <taxon>Streptosporangiales</taxon>
        <taxon>Streptosporangiaceae</taxon>
        <taxon>Sphaerisporangium</taxon>
    </lineage>
</organism>